<protein>
    <recommendedName>
        <fullName evidence="4">DUF3263 domain-containing protein</fullName>
    </recommendedName>
</protein>
<sequence length="169" mass="17986">MRPRVPVVRLVDPVGVARAGRPRVRSTMHPADATPAAQTGPDAVTVPPPRSAPEAESAPAQGVQEGADAAGSAGSPPAAAPEGTRDGPGPGTDRGLDERERDILAFERQWWRHAGAKEQAIRDRFGLSATRYYQLLNALLDNPAALAADPVLVGRLARLRASRARNRRR</sequence>
<evidence type="ECO:0000313" key="3">
    <source>
        <dbReference type="Proteomes" id="UP000643165"/>
    </source>
</evidence>
<dbReference type="InterPro" id="IPR021678">
    <property type="entry name" value="DUF3263"/>
</dbReference>
<dbReference type="EMBL" id="BOPB01000011">
    <property type="protein sequence ID" value="GIJ21758.1"/>
    <property type="molecule type" value="Genomic_DNA"/>
</dbReference>
<feature type="compositionally biased region" description="Low complexity" evidence="1">
    <location>
        <begin position="52"/>
        <end position="81"/>
    </location>
</feature>
<evidence type="ECO:0000256" key="1">
    <source>
        <dbReference type="SAM" id="MobiDB-lite"/>
    </source>
</evidence>
<comment type="caution">
    <text evidence="2">The sequence shown here is derived from an EMBL/GenBank/DDBJ whole genome shotgun (WGS) entry which is preliminary data.</text>
</comment>
<keyword evidence="3" id="KW-1185">Reference proteome</keyword>
<feature type="region of interest" description="Disordered" evidence="1">
    <location>
        <begin position="1"/>
        <end position="100"/>
    </location>
</feature>
<dbReference type="Proteomes" id="UP000643165">
    <property type="component" value="Unassembled WGS sequence"/>
</dbReference>
<accession>A0ABQ4IV16</accession>
<evidence type="ECO:0008006" key="4">
    <source>
        <dbReference type="Google" id="ProtNLM"/>
    </source>
</evidence>
<proteinExistence type="predicted"/>
<dbReference type="Pfam" id="PF11662">
    <property type="entry name" value="DUF3263"/>
    <property type="match status" value="1"/>
</dbReference>
<reference evidence="2 3" key="1">
    <citation type="submission" date="2021-01" db="EMBL/GenBank/DDBJ databases">
        <title>Whole genome shotgun sequence of Verrucosispora lutea NBRC 106530.</title>
        <authorList>
            <person name="Komaki H."/>
            <person name="Tamura T."/>
        </authorList>
    </citation>
    <scope>NUCLEOTIDE SEQUENCE [LARGE SCALE GENOMIC DNA]</scope>
    <source>
        <strain evidence="2 3">NBRC 106530</strain>
    </source>
</reference>
<name>A0ABQ4IV16_9ACTN</name>
<evidence type="ECO:0000313" key="2">
    <source>
        <dbReference type="EMBL" id="GIJ21758.1"/>
    </source>
</evidence>
<feature type="compositionally biased region" description="Low complexity" evidence="1">
    <location>
        <begin position="1"/>
        <end position="19"/>
    </location>
</feature>
<organism evidence="2 3">
    <name type="scientific">Micromonospora lutea</name>
    <dbReference type="NCBI Taxonomy" id="419825"/>
    <lineage>
        <taxon>Bacteria</taxon>
        <taxon>Bacillati</taxon>
        <taxon>Actinomycetota</taxon>
        <taxon>Actinomycetes</taxon>
        <taxon>Micromonosporales</taxon>
        <taxon>Micromonosporaceae</taxon>
        <taxon>Micromonospora</taxon>
    </lineage>
</organism>
<gene>
    <name evidence="2" type="ORF">Vlu01_23820</name>
</gene>